<name>A0A3B6QC65_WHEAT</name>
<keyword evidence="3" id="KW-1185">Reference proteome</keyword>
<evidence type="ECO:0000313" key="2">
    <source>
        <dbReference type="EnsemblPlants" id="TraesCS6D02G067100.1"/>
    </source>
</evidence>
<dbReference type="EnsemblPlants" id="TraesCS6D02G067100.1">
    <property type="protein sequence ID" value="TraesCS6D02G067100.1"/>
    <property type="gene ID" value="TraesCS6D02G067100"/>
</dbReference>
<dbReference type="Gene3D" id="3.80.10.10">
    <property type="entry name" value="Ribonuclease Inhibitor"/>
    <property type="match status" value="1"/>
</dbReference>
<evidence type="ECO:0000259" key="1">
    <source>
        <dbReference type="PROSITE" id="PS50181"/>
    </source>
</evidence>
<dbReference type="InterPro" id="IPR036047">
    <property type="entry name" value="F-box-like_dom_sf"/>
</dbReference>
<dbReference type="OrthoDB" id="634193at2759"/>
<dbReference type="OMA" id="NMSELAC"/>
<dbReference type="CDD" id="cd22160">
    <property type="entry name" value="F-box_AtFBL13-like"/>
    <property type="match status" value="1"/>
</dbReference>
<dbReference type="AlphaFoldDB" id="A0A3B6QC65"/>
<reference evidence="2" key="1">
    <citation type="submission" date="2018-08" db="EMBL/GenBank/DDBJ databases">
        <authorList>
            <person name="Rossello M."/>
        </authorList>
    </citation>
    <scope>NUCLEOTIDE SEQUENCE [LARGE SCALE GENOMIC DNA]</scope>
    <source>
        <strain evidence="2">cv. Chinese Spring</strain>
    </source>
</reference>
<dbReference type="SUPFAM" id="SSF52047">
    <property type="entry name" value="RNI-like"/>
    <property type="match status" value="1"/>
</dbReference>
<dbReference type="Proteomes" id="UP000019116">
    <property type="component" value="Chromosome 6D"/>
</dbReference>
<dbReference type="InterPro" id="IPR053197">
    <property type="entry name" value="F-box_SCFL_complex_component"/>
</dbReference>
<sequence length="425" mass="47219">MPPGKRHGSAPPPVRGADRIGALPDPILQHVLSFLPAQAAVRTCVLARRWRHLWRSTRGLRFVGLDGADAVQGLRKFMDHLLVLRDRAADLDAVEIRFDRFSVADDEAYVNLWTRFAVTSKVRDLTVHIGASSYLDLDNLPLVSQHLRVKNLDGLSLQQKFLDLAGCPALEVLNMQHCDISVGRISSRSLKHLSLRSCRSNSNCWVHVSAPGLASLVLVRFGGTTPFLENMALLETARLDLSDDFDVCFDYDSDENSVPFNKDDSGDSVLLAALSGAKHLELVSAFQNFVFRRDLRQCPTFSKLKTVLLSEDWSEAPDLDALACVLKHSPVLEKLTLQLFTNKGPKQEMKMKGSYSSAERSAAISEHLKVVEVQCNVVNQGVFKVLKFLCAFNIRKLTDGTFHTLYVLKLAFVCGNETVKASSEE</sequence>
<dbReference type="Gramene" id="TraesCS6D03G0140000.1">
    <property type="protein sequence ID" value="TraesCS6D03G0140000.1.CDS"/>
    <property type="gene ID" value="TraesCS6D03G0140000"/>
</dbReference>
<dbReference type="Pfam" id="PF00646">
    <property type="entry name" value="F-box"/>
    <property type="match status" value="1"/>
</dbReference>
<dbReference type="Gramene" id="TraesCLE_scaffold_142837_01G000100.1">
    <property type="protein sequence ID" value="TraesCLE_scaffold_142837_01G000100.1"/>
    <property type="gene ID" value="TraesCLE_scaffold_142837_01G000100"/>
</dbReference>
<feature type="domain" description="F-box" evidence="1">
    <location>
        <begin position="17"/>
        <end position="65"/>
    </location>
</feature>
<dbReference type="Gramene" id="TraesROB_scaffold_138154_01G000400.1">
    <property type="protein sequence ID" value="TraesROB_scaffold_138154_01G000400.1"/>
    <property type="gene ID" value="TraesROB_scaffold_138154_01G000400"/>
</dbReference>
<reference evidence="2" key="2">
    <citation type="submission" date="2018-10" db="UniProtKB">
        <authorList>
            <consortium name="EnsemblPlants"/>
        </authorList>
    </citation>
    <scope>IDENTIFICATION</scope>
</reference>
<dbReference type="PANTHER" id="PTHR34223:SF24">
    <property type="entry name" value="F-BOX DOMAIN-CONTAINING PROTEIN"/>
    <property type="match status" value="1"/>
</dbReference>
<dbReference type="Gramene" id="TraesRN6D0100157400.1">
    <property type="protein sequence ID" value="TraesRN6D0100157400.1"/>
    <property type="gene ID" value="TraesRN6D0100157400"/>
</dbReference>
<accession>A0A3B6QC65</accession>
<dbReference type="Gene3D" id="1.20.1280.50">
    <property type="match status" value="1"/>
</dbReference>
<proteinExistence type="predicted"/>
<organism evidence="2">
    <name type="scientific">Triticum aestivum</name>
    <name type="common">Wheat</name>
    <dbReference type="NCBI Taxonomy" id="4565"/>
    <lineage>
        <taxon>Eukaryota</taxon>
        <taxon>Viridiplantae</taxon>
        <taxon>Streptophyta</taxon>
        <taxon>Embryophyta</taxon>
        <taxon>Tracheophyta</taxon>
        <taxon>Spermatophyta</taxon>
        <taxon>Magnoliopsida</taxon>
        <taxon>Liliopsida</taxon>
        <taxon>Poales</taxon>
        <taxon>Poaceae</taxon>
        <taxon>BOP clade</taxon>
        <taxon>Pooideae</taxon>
        <taxon>Triticodae</taxon>
        <taxon>Triticeae</taxon>
        <taxon>Triticinae</taxon>
        <taxon>Triticum</taxon>
    </lineage>
</organism>
<evidence type="ECO:0000313" key="3">
    <source>
        <dbReference type="Proteomes" id="UP000019116"/>
    </source>
</evidence>
<dbReference type="InterPro" id="IPR032675">
    <property type="entry name" value="LRR_dom_sf"/>
</dbReference>
<dbReference type="InterPro" id="IPR001810">
    <property type="entry name" value="F-box_dom"/>
</dbReference>
<protein>
    <recommendedName>
        <fullName evidence="1">F-box domain-containing protein</fullName>
    </recommendedName>
</protein>
<dbReference type="Gramene" id="TraesCS6D02G067100.1">
    <property type="protein sequence ID" value="TraesCS6D02G067100.1"/>
    <property type="gene ID" value="TraesCS6D02G067100"/>
</dbReference>
<dbReference type="Gramene" id="TraesWEE_scaffold_127135_01G000400.1">
    <property type="protein sequence ID" value="TraesWEE_scaffold_127135_01G000400.1"/>
    <property type="gene ID" value="TraesWEE_scaffold_127135_01G000400"/>
</dbReference>
<dbReference type="PROSITE" id="PS50181">
    <property type="entry name" value="FBOX"/>
    <property type="match status" value="1"/>
</dbReference>
<dbReference type="PANTHER" id="PTHR34223">
    <property type="entry name" value="OS11G0201299 PROTEIN"/>
    <property type="match status" value="1"/>
</dbReference>
<dbReference type="SUPFAM" id="SSF81383">
    <property type="entry name" value="F-box domain"/>
    <property type="match status" value="1"/>
</dbReference>
<dbReference type="Gramene" id="TraesCAD_scaffold_124101_01G000400.1">
    <property type="protein sequence ID" value="TraesCAD_scaffold_124101_01G000400.1"/>
    <property type="gene ID" value="TraesCAD_scaffold_124101_01G000400"/>
</dbReference>
<dbReference type="STRING" id="4565.A0A3B6QC65"/>
<dbReference type="InterPro" id="IPR053781">
    <property type="entry name" value="F-box_AtFBL13-like"/>
</dbReference>